<organism evidence="2 3">
    <name type="scientific">Sphingomonas anseongensis</name>
    <dbReference type="NCBI Taxonomy" id="2908207"/>
    <lineage>
        <taxon>Bacteria</taxon>
        <taxon>Pseudomonadati</taxon>
        <taxon>Pseudomonadota</taxon>
        <taxon>Alphaproteobacteria</taxon>
        <taxon>Sphingomonadales</taxon>
        <taxon>Sphingomonadaceae</taxon>
        <taxon>Sphingomonas</taxon>
    </lineage>
</organism>
<keyword evidence="2" id="KW-0547">Nucleotide-binding</keyword>
<dbReference type="PANTHER" id="PTHR42957">
    <property type="entry name" value="HELICASE MJ1565-RELATED"/>
    <property type="match status" value="1"/>
</dbReference>
<keyword evidence="3" id="KW-1185">Reference proteome</keyword>
<dbReference type="InterPro" id="IPR008571">
    <property type="entry name" value="HerA-like"/>
</dbReference>
<evidence type="ECO:0000313" key="3">
    <source>
        <dbReference type="Proteomes" id="UP001165343"/>
    </source>
</evidence>
<gene>
    <name evidence="2" type="ORF">LZ519_06650</name>
</gene>
<sequence length="465" mass="51685">MSFSLKLADAFGKVVERSPFTALDPIVKINHVPKGNNVIFGRAKYEDRPSDVVYIGKVLENAAGKSYLGADAWMDVTFPHVIYITGTRGSGKSFDLGVLIEGISELQEKSPVQNDVTPITSILIDTQSQFWTLRYEPRGAVKENAQQLEELKRWNIKPNALKNCRIYIPPNTEPFLGDEIKFRLQPRYVTAEDWCSLLGQEVYGPQGHIVSETCESLSPANYSLNDMIAYISDASNWPGIAESSRNALVYKLTDYLRTGLFDPAGLDVRSLLTPGVANIFMLRDLRNEDKSLVTAIIARQLFLIMGQHHKELKVAHFFDKPFKGENLPTRVWLLIDEAHVVAPANLPSPAREALVEYVKRGRDAGLSLVLATQQPSAVDDRILSQVNISFNHRLTFQSDISAAINRVPTKTLAGMKMSGTTLTDFGDMIRLLEAGQCFLGDHASSRTVLVQIRPRVTSHGGYNPV</sequence>
<dbReference type="RefSeq" id="WP_249867918.1">
    <property type="nucleotide sequence ID" value="NZ_JAMGBC010000001.1"/>
</dbReference>
<dbReference type="EMBL" id="JAMGBC010000001">
    <property type="protein sequence ID" value="MCL6678995.1"/>
    <property type="molecule type" value="Genomic_DNA"/>
</dbReference>
<accession>A0ABT0RGC1</accession>
<evidence type="ECO:0000313" key="2">
    <source>
        <dbReference type="EMBL" id="MCL6678995.1"/>
    </source>
</evidence>
<name>A0ABT0RGC1_9SPHN</name>
<dbReference type="GO" id="GO:0005524">
    <property type="term" value="F:ATP binding"/>
    <property type="evidence" value="ECO:0007669"/>
    <property type="project" value="UniProtKB-KW"/>
</dbReference>
<dbReference type="PANTHER" id="PTHR42957:SF1">
    <property type="entry name" value="HELICASE MJ1565-RELATED"/>
    <property type="match status" value="1"/>
</dbReference>
<evidence type="ECO:0000259" key="1">
    <source>
        <dbReference type="Pfam" id="PF01935"/>
    </source>
</evidence>
<dbReference type="SUPFAM" id="SSF52540">
    <property type="entry name" value="P-loop containing nucleoside triphosphate hydrolases"/>
    <property type="match status" value="1"/>
</dbReference>
<dbReference type="Proteomes" id="UP001165343">
    <property type="component" value="Unassembled WGS sequence"/>
</dbReference>
<proteinExistence type="predicted"/>
<dbReference type="InterPro" id="IPR002789">
    <property type="entry name" value="HerA_central"/>
</dbReference>
<dbReference type="Gene3D" id="3.40.50.300">
    <property type="entry name" value="P-loop containing nucleotide triphosphate hydrolases"/>
    <property type="match status" value="2"/>
</dbReference>
<keyword evidence="2" id="KW-0067">ATP-binding</keyword>
<feature type="domain" description="Helicase HerA central" evidence="1">
    <location>
        <begin position="83"/>
        <end position="300"/>
    </location>
</feature>
<dbReference type="Pfam" id="PF01935">
    <property type="entry name" value="DUF87"/>
    <property type="match status" value="1"/>
</dbReference>
<comment type="caution">
    <text evidence="2">The sequence shown here is derived from an EMBL/GenBank/DDBJ whole genome shotgun (WGS) entry which is preliminary data.</text>
</comment>
<protein>
    <submittedName>
        <fullName evidence="2">ATP-binding protein</fullName>
    </submittedName>
</protein>
<reference evidence="2" key="1">
    <citation type="submission" date="2022-05" db="EMBL/GenBank/DDBJ databases">
        <authorList>
            <person name="Jo J.-H."/>
            <person name="Im W.-T."/>
        </authorList>
    </citation>
    <scope>NUCLEOTIDE SEQUENCE</scope>
    <source>
        <strain evidence="2">RG327</strain>
    </source>
</reference>
<dbReference type="InterPro" id="IPR027417">
    <property type="entry name" value="P-loop_NTPase"/>
</dbReference>